<reference evidence="1" key="1">
    <citation type="journal article" date="2014" name="Front. Microbiol.">
        <title>High frequency of phylogenetically diverse reductive dehalogenase-homologous genes in deep subseafloor sedimentary metagenomes.</title>
        <authorList>
            <person name="Kawai M."/>
            <person name="Futagami T."/>
            <person name="Toyoda A."/>
            <person name="Takaki Y."/>
            <person name="Nishi S."/>
            <person name="Hori S."/>
            <person name="Arai W."/>
            <person name="Tsubouchi T."/>
            <person name="Morono Y."/>
            <person name="Uchiyama I."/>
            <person name="Ito T."/>
            <person name="Fujiyama A."/>
            <person name="Inagaki F."/>
            <person name="Takami H."/>
        </authorList>
    </citation>
    <scope>NUCLEOTIDE SEQUENCE</scope>
    <source>
        <strain evidence="1">Expedition CK06-06</strain>
    </source>
</reference>
<sequence length="39" mass="4424">MKIGFLTALVPDMTLEQLIKWGAEKGFKIIEVACWPKAF</sequence>
<gene>
    <name evidence="1" type="ORF">S06H3_21995</name>
</gene>
<comment type="caution">
    <text evidence="1">The sequence shown here is derived from an EMBL/GenBank/DDBJ whole genome shotgun (WGS) entry which is preliminary data.</text>
</comment>
<evidence type="ECO:0000313" key="1">
    <source>
        <dbReference type="EMBL" id="GAI10660.1"/>
    </source>
</evidence>
<accession>X1M7J5</accession>
<organism evidence="1">
    <name type="scientific">marine sediment metagenome</name>
    <dbReference type="NCBI Taxonomy" id="412755"/>
    <lineage>
        <taxon>unclassified sequences</taxon>
        <taxon>metagenomes</taxon>
        <taxon>ecological metagenomes</taxon>
    </lineage>
</organism>
<name>X1M7J5_9ZZZZ</name>
<dbReference type="EMBL" id="BARV01011662">
    <property type="protein sequence ID" value="GAI10660.1"/>
    <property type="molecule type" value="Genomic_DNA"/>
</dbReference>
<proteinExistence type="predicted"/>
<protein>
    <recommendedName>
        <fullName evidence="2">Xylose isomerase-like TIM barrel domain-containing protein</fullName>
    </recommendedName>
</protein>
<dbReference type="AlphaFoldDB" id="X1M7J5"/>
<evidence type="ECO:0008006" key="2">
    <source>
        <dbReference type="Google" id="ProtNLM"/>
    </source>
</evidence>
<dbReference type="Gene3D" id="3.20.20.150">
    <property type="entry name" value="Divalent-metal-dependent TIM barrel enzymes"/>
    <property type="match status" value="1"/>
</dbReference>